<feature type="domain" description="NAD-dependent epimerase/dehydratase" evidence="1">
    <location>
        <begin position="4"/>
        <end position="190"/>
    </location>
</feature>
<reference evidence="3 4" key="1">
    <citation type="submission" date="2023-02" db="EMBL/GenBank/DDBJ databases">
        <title>Bacterial whole genomic sequence of Curvibacter sp. HBC61.</title>
        <authorList>
            <person name="Le V."/>
            <person name="Ko S.-R."/>
            <person name="Ahn C.-Y."/>
            <person name="Oh H.-M."/>
        </authorList>
    </citation>
    <scope>NUCLEOTIDE SEQUENCE [LARGE SCALE GENOMIC DNA]</scope>
    <source>
        <strain evidence="3 4">HBC61</strain>
    </source>
</reference>
<dbReference type="EMBL" id="JAQSIP010000004">
    <property type="protein sequence ID" value="MDD0838926.1"/>
    <property type="molecule type" value="Genomic_DNA"/>
</dbReference>
<dbReference type="InterPro" id="IPR001509">
    <property type="entry name" value="Epimerase_deHydtase"/>
</dbReference>
<keyword evidence="4" id="KW-1185">Reference proteome</keyword>
<feature type="domain" description="Capsular polysaccharide assembling protein CapF C-terminal" evidence="2">
    <location>
        <begin position="262"/>
        <end position="372"/>
    </location>
</feature>
<sequence>MANVLITGADGFIGSNLRLHLSDRKVDKVMCFTRQHRVDQLFEMLQGIDFIYHLAGINRPLHPMEFVTGNVDFTLALCQAVVAVAKATGKLVPVVYASSVQAALDNPYGQSKRTAEQALFALQAQHGVPVHVCRLPNVFGKWARPNYNSVVATFCHNVARGMPIKIDNASSPVSLVHVDDVCERFLQLLDGAQPALCPLGFEQVGPVYTSTVGDLACTIEGFAASRQTLLTDRVGTGLIRALYSTYVSYLPVESFAYSVPQHVDPRGVFVEMLKTPDCGQFSYFTAHPGVTRGGHYHHSKTEKFLVIKGEALFKFRHMCSGEAYQLRTSGAKPTVVETVPGWTHDITNIGQDEMVVMLWANEVFDRTRPDTFACPL</sequence>
<dbReference type="InterPro" id="IPR011051">
    <property type="entry name" value="RmlC_Cupin_sf"/>
</dbReference>
<dbReference type="RefSeq" id="WP_273951275.1">
    <property type="nucleotide sequence ID" value="NZ_JAQSIP010000004.1"/>
</dbReference>
<organism evidence="3 4">
    <name type="scientific">Curvibacter cyanobacteriorum</name>
    <dbReference type="NCBI Taxonomy" id="3026422"/>
    <lineage>
        <taxon>Bacteria</taxon>
        <taxon>Pseudomonadati</taxon>
        <taxon>Pseudomonadota</taxon>
        <taxon>Betaproteobacteria</taxon>
        <taxon>Burkholderiales</taxon>
        <taxon>Comamonadaceae</taxon>
        <taxon>Curvibacter</taxon>
    </lineage>
</organism>
<evidence type="ECO:0000313" key="4">
    <source>
        <dbReference type="Proteomes" id="UP001528673"/>
    </source>
</evidence>
<dbReference type="InterPro" id="IPR036291">
    <property type="entry name" value="NAD(P)-bd_dom_sf"/>
</dbReference>
<evidence type="ECO:0000259" key="1">
    <source>
        <dbReference type="Pfam" id="PF01370"/>
    </source>
</evidence>
<dbReference type="InterPro" id="IPR050177">
    <property type="entry name" value="Lipid_A_modif_metabolic_enz"/>
</dbReference>
<dbReference type="InterPro" id="IPR029303">
    <property type="entry name" value="CapF_C"/>
</dbReference>
<accession>A0ABT5N082</accession>
<dbReference type="InterPro" id="IPR014710">
    <property type="entry name" value="RmlC-like_jellyroll"/>
</dbReference>
<comment type="caution">
    <text evidence="3">The sequence shown here is derived from an EMBL/GenBank/DDBJ whole genome shotgun (WGS) entry which is preliminary data.</text>
</comment>
<gene>
    <name evidence="3" type="ORF">PSQ40_10125</name>
</gene>
<dbReference type="SUPFAM" id="SSF51182">
    <property type="entry name" value="RmlC-like cupins"/>
    <property type="match status" value="1"/>
</dbReference>
<dbReference type="NCBIfam" id="NF047837">
    <property type="entry name" value="UDPAcbARedWbcJ"/>
    <property type="match status" value="1"/>
</dbReference>
<dbReference type="Gene3D" id="2.60.120.10">
    <property type="entry name" value="Jelly Rolls"/>
    <property type="match status" value="1"/>
</dbReference>
<dbReference type="PANTHER" id="PTHR43245:SF55">
    <property type="entry name" value="NAD(P)-BINDING DOMAIN-CONTAINING PROTEIN"/>
    <property type="match status" value="1"/>
</dbReference>
<name>A0ABT5N082_9BURK</name>
<dbReference type="PANTHER" id="PTHR43245">
    <property type="entry name" value="BIFUNCTIONAL POLYMYXIN RESISTANCE PROTEIN ARNA"/>
    <property type="match status" value="1"/>
</dbReference>
<dbReference type="Proteomes" id="UP001528673">
    <property type="component" value="Unassembled WGS sequence"/>
</dbReference>
<proteinExistence type="predicted"/>
<dbReference type="Pfam" id="PF14667">
    <property type="entry name" value="Polysacc_synt_C"/>
    <property type="match status" value="1"/>
</dbReference>
<dbReference type="CDD" id="cd07007">
    <property type="entry name" value="cupin_CapF-like_C"/>
    <property type="match status" value="1"/>
</dbReference>
<evidence type="ECO:0000259" key="2">
    <source>
        <dbReference type="Pfam" id="PF14667"/>
    </source>
</evidence>
<evidence type="ECO:0000313" key="3">
    <source>
        <dbReference type="EMBL" id="MDD0838926.1"/>
    </source>
</evidence>
<dbReference type="Pfam" id="PF01370">
    <property type="entry name" value="Epimerase"/>
    <property type="match status" value="1"/>
</dbReference>
<protein>
    <submittedName>
        <fullName evidence="3">NAD-dependent epimerase/dehydratase family protein</fullName>
    </submittedName>
</protein>
<dbReference type="Gene3D" id="3.40.50.720">
    <property type="entry name" value="NAD(P)-binding Rossmann-like Domain"/>
    <property type="match status" value="1"/>
</dbReference>
<dbReference type="SUPFAM" id="SSF51735">
    <property type="entry name" value="NAD(P)-binding Rossmann-fold domains"/>
    <property type="match status" value="1"/>
</dbReference>